<protein>
    <submittedName>
        <fullName evidence="2">Uncharacterized protein</fullName>
    </submittedName>
</protein>
<proteinExistence type="predicted"/>
<feature type="non-terminal residue" evidence="2">
    <location>
        <position position="1"/>
    </location>
</feature>
<comment type="caution">
    <text evidence="2">The sequence shown here is derived from an EMBL/GenBank/DDBJ whole genome shotgun (WGS) entry which is preliminary data.</text>
</comment>
<feature type="compositionally biased region" description="Basic residues" evidence="1">
    <location>
        <begin position="92"/>
        <end position="108"/>
    </location>
</feature>
<dbReference type="Proteomes" id="UP000815325">
    <property type="component" value="Unassembled WGS sequence"/>
</dbReference>
<reference evidence="2" key="1">
    <citation type="submission" date="2017-08" db="EMBL/GenBank/DDBJ databases">
        <authorList>
            <person name="Polle J.E."/>
            <person name="Barry K."/>
            <person name="Cushman J."/>
            <person name="Schmutz J."/>
            <person name="Tran D."/>
            <person name="Hathwaick L.T."/>
            <person name="Yim W.C."/>
            <person name="Jenkins J."/>
            <person name="Mckie-Krisberg Z.M."/>
            <person name="Prochnik S."/>
            <person name="Lindquist E."/>
            <person name="Dockter R.B."/>
            <person name="Adam C."/>
            <person name="Molina H."/>
            <person name="Bunkerborg J."/>
            <person name="Jin E."/>
            <person name="Buchheim M."/>
            <person name="Magnuson J."/>
        </authorList>
    </citation>
    <scope>NUCLEOTIDE SEQUENCE</scope>
    <source>
        <strain evidence="2">CCAP 19/18</strain>
    </source>
</reference>
<keyword evidence="3" id="KW-1185">Reference proteome</keyword>
<evidence type="ECO:0000313" key="2">
    <source>
        <dbReference type="EMBL" id="KAF5826620.1"/>
    </source>
</evidence>
<dbReference type="EMBL" id="MU070804">
    <property type="protein sequence ID" value="KAF5826620.1"/>
    <property type="molecule type" value="Genomic_DNA"/>
</dbReference>
<sequence>EKLSLPCLPFNICNCPWFLQFCPVALTSSESHLREVNWQGAMDPNFLTKRSFAELKSMPFDSLYEGVYQQGQISQQLLQDFKLPMPQLSNIRSKHGALPRPAGYRRQRSTQVSPPYP</sequence>
<evidence type="ECO:0000256" key="1">
    <source>
        <dbReference type="SAM" id="MobiDB-lite"/>
    </source>
</evidence>
<organism evidence="2 3">
    <name type="scientific">Dunaliella salina</name>
    <name type="common">Green alga</name>
    <name type="synonym">Protococcus salinus</name>
    <dbReference type="NCBI Taxonomy" id="3046"/>
    <lineage>
        <taxon>Eukaryota</taxon>
        <taxon>Viridiplantae</taxon>
        <taxon>Chlorophyta</taxon>
        <taxon>core chlorophytes</taxon>
        <taxon>Chlorophyceae</taxon>
        <taxon>CS clade</taxon>
        <taxon>Chlamydomonadales</taxon>
        <taxon>Dunaliellaceae</taxon>
        <taxon>Dunaliella</taxon>
    </lineage>
</organism>
<name>A0ABQ7FW74_DUNSA</name>
<evidence type="ECO:0000313" key="3">
    <source>
        <dbReference type="Proteomes" id="UP000815325"/>
    </source>
</evidence>
<accession>A0ABQ7FW74</accession>
<feature type="region of interest" description="Disordered" evidence="1">
    <location>
        <begin position="91"/>
        <end position="117"/>
    </location>
</feature>
<gene>
    <name evidence="2" type="ORF">DUNSADRAFT_2502</name>
</gene>